<accession>A0A9P6LG04</accession>
<sequence>MSPTYEDGVDRIDAEVSGDPFGLRPDLQEAIDLFVCNLDWRVLPVRFGDVYEFDKMLIDKHQAMLTNDVKLITGDNVYEILHGKDEVIKYFTHCYHKLYTWTIPLLTIATSDRVTCHTERVSDCAESQAITREDVMFIFDMTAANKIKRIEIRPTRRT</sequence>
<evidence type="ECO:0000313" key="2">
    <source>
        <dbReference type="Proteomes" id="UP000781932"/>
    </source>
</evidence>
<dbReference type="AlphaFoldDB" id="A0A9P6LG04"/>
<evidence type="ECO:0000313" key="1">
    <source>
        <dbReference type="EMBL" id="KAF9870917.1"/>
    </source>
</evidence>
<dbReference type="GeneID" id="62167377"/>
<gene>
    <name evidence="1" type="ORF">CkaCkLH20_11589</name>
</gene>
<keyword evidence="2" id="KW-1185">Reference proteome</keyword>
<proteinExistence type="predicted"/>
<protein>
    <submittedName>
        <fullName evidence="1">Uncharacterized protein</fullName>
    </submittedName>
</protein>
<name>A0A9P6LG04_9PEZI</name>
<comment type="caution">
    <text evidence="1">The sequence shown here is derived from an EMBL/GenBank/DDBJ whole genome shotgun (WGS) entry which is preliminary data.</text>
</comment>
<reference evidence="1" key="2">
    <citation type="submission" date="2020-11" db="EMBL/GenBank/DDBJ databases">
        <title>Whole genome sequencing of Colletotrichum sp.</title>
        <authorList>
            <person name="Li H."/>
        </authorList>
    </citation>
    <scope>NUCLEOTIDE SEQUENCE</scope>
    <source>
        <strain evidence="1">CkLH20</strain>
    </source>
</reference>
<organism evidence="1 2">
    <name type="scientific">Colletotrichum karsti</name>
    <dbReference type="NCBI Taxonomy" id="1095194"/>
    <lineage>
        <taxon>Eukaryota</taxon>
        <taxon>Fungi</taxon>
        <taxon>Dikarya</taxon>
        <taxon>Ascomycota</taxon>
        <taxon>Pezizomycotina</taxon>
        <taxon>Sordariomycetes</taxon>
        <taxon>Hypocreomycetidae</taxon>
        <taxon>Glomerellales</taxon>
        <taxon>Glomerellaceae</taxon>
        <taxon>Colletotrichum</taxon>
        <taxon>Colletotrichum boninense species complex</taxon>
    </lineage>
</organism>
<dbReference type="RefSeq" id="XP_038740378.1">
    <property type="nucleotide sequence ID" value="XM_038894303.1"/>
</dbReference>
<dbReference type="EMBL" id="JAATWM020000049">
    <property type="protein sequence ID" value="KAF9870917.1"/>
    <property type="molecule type" value="Genomic_DNA"/>
</dbReference>
<reference evidence="1" key="1">
    <citation type="submission" date="2020-03" db="EMBL/GenBank/DDBJ databases">
        <authorList>
            <person name="He L."/>
        </authorList>
    </citation>
    <scope>NUCLEOTIDE SEQUENCE</scope>
    <source>
        <strain evidence="1">CkLH20</strain>
    </source>
</reference>
<dbReference type="Proteomes" id="UP000781932">
    <property type="component" value="Unassembled WGS sequence"/>
</dbReference>